<dbReference type="AlphaFoldDB" id="A0A6U2CY96"/>
<dbReference type="Gene3D" id="3.30.230.10">
    <property type="match status" value="1"/>
</dbReference>
<gene>
    <name evidence="9" type="ORF">MSP1404_LOCUS7496</name>
    <name evidence="10" type="ORF">MSP1404_LOCUS7497</name>
</gene>
<evidence type="ECO:0000256" key="2">
    <source>
        <dbReference type="ARBA" id="ARBA00022679"/>
    </source>
</evidence>
<reference evidence="9" key="1">
    <citation type="submission" date="2021-01" db="EMBL/GenBank/DDBJ databases">
        <authorList>
            <person name="Corre E."/>
            <person name="Pelletier E."/>
            <person name="Niang G."/>
            <person name="Scheremetjew M."/>
            <person name="Finn R."/>
            <person name="Kale V."/>
            <person name="Holt S."/>
            <person name="Cochrane G."/>
            <person name="Meng A."/>
            <person name="Brown T."/>
            <person name="Cohen L."/>
        </authorList>
    </citation>
    <scope>NUCLEOTIDE SEQUENCE</scope>
    <source>
        <strain evidence="9">CCMP494</strain>
    </source>
</reference>
<evidence type="ECO:0008006" key="11">
    <source>
        <dbReference type="Google" id="ProtNLM"/>
    </source>
</evidence>
<dbReference type="EMBL" id="HBEV01009788">
    <property type="protein sequence ID" value="CAD8590092.1"/>
    <property type="molecule type" value="Transcribed_RNA"/>
</dbReference>
<comment type="similarity">
    <text evidence="1">Belongs to the GHMP kinase family. GalK subfamily.</text>
</comment>
<dbReference type="Gene3D" id="1.20.1440.340">
    <property type="match status" value="1"/>
</dbReference>
<keyword evidence="3" id="KW-0547">Nucleotide-binding</keyword>
<dbReference type="InterPro" id="IPR036554">
    <property type="entry name" value="GHMP_kinase_C_sf"/>
</dbReference>
<dbReference type="InterPro" id="IPR014721">
    <property type="entry name" value="Ribsml_uS5_D2-typ_fold_subgr"/>
</dbReference>
<dbReference type="SUPFAM" id="SSF55060">
    <property type="entry name" value="GHMP Kinase, C-terminal domain"/>
    <property type="match status" value="1"/>
</dbReference>
<dbReference type="InterPro" id="IPR006203">
    <property type="entry name" value="GHMP_knse_ATP-bd_CS"/>
</dbReference>
<dbReference type="GO" id="GO:0006012">
    <property type="term" value="P:galactose metabolic process"/>
    <property type="evidence" value="ECO:0007669"/>
    <property type="project" value="InterPro"/>
</dbReference>
<dbReference type="InterPro" id="IPR013750">
    <property type="entry name" value="GHMP_kinase_C_dom"/>
</dbReference>
<dbReference type="Pfam" id="PF10509">
    <property type="entry name" value="GalKase_gal_bdg"/>
    <property type="match status" value="1"/>
</dbReference>
<keyword evidence="2" id="KW-0808">Transferase</keyword>
<protein>
    <recommendedName>
        <fullName evidence="11">Galactokinase</fullName>
    </recommendedName>
</protein>
<dbReference type="PIRSF" id="PIRSF000530">
    <property type="entry name" value="Galactokinase"/>
    <property type="match status" value="1"/>
</dbReference>
<keyword evidence="4" id="KW-0418">Kinase</keyword>
<evidence type="ECO:0000313" key="9">
    <source>
        <dbReference type="EMBL" id="CAD8590092.1"/>
    </source>
</evidence>
<dbReference type="PRINTS" id="PR00473">
    <property type="entry name" value="GALCTOKINASE"/>
</dbReference>
<dbReference type="Pfam" id="PF08544">
    <property type="entry name" value="GHMP_kinases_C"/>
    <property type="match status" value="1"/>
</dbReference>
<dbReference type="PANTHER" id="PTHR10457:SF7">
    <property type="entry name" value="GALACTOKINASE-RELATED"/>
    <property type="match status" value="1"/>
</dbReference>
<dbReference type="InterPro" id="IPR000705">
    <property type="entry name" value="Galactokinase"/>
</dbReference>
<evidence type="ECO:0000256" key="5">
    <source>
        <dbReference type="ARBA" id="ARBA00022840"/>
    </source>
</evidence>
<feature type="domain" description="GHMP kinase N-terminal" evidence="6">
    <location>
        <begin position="134"/>
        <end position="211"/>
    </location>
</feature>
<proteinExistence type="inferred from homology"/>
<dbReference type="InterPro" id="IPR019741">
    <property type="entry name" value="Galactokinase_CS"/>
</dbReference>
<name>A0A6U2CY96_MICPS</name>
<evidence type="ECO:0000313" key="10">
    <source>
        <dbReference type="EMBL" id="CAD8590093.1"/>
    </source>
</evidence>
<dbReference type="GO" id="GO:0005524">
    <property type="term" value="F:ATP binding"/>
    <property type="evidence" value="ECO:0007669"/>
    <property type="project" value="UniProtKB-KW"/>
</dbReference>
<dbReference type="PROSITE" id="PS00106">
    <property type="entry name" value="GALACTOKINASE"/>
    <property type="match status" value="1"/>
</dbReference>
<dbReference type="GO" id="GO:0004335">
    <property type="term" value="F:galactokinase activity"/>
    <property type="evidence" value="ECO:0007669"/>
    <property type="project" value="InterPro"/>
</dbReference>
<sequence>MSEIPVVNDIKVVYGEQLGDAEERYARLIATFEEQYGGKPDLLARSPGRVNLIGEHIDYEGYSVLPMALALDTIVAVKVDAGSDKLVVSNTNPEYTTKEFSTDPSQQVDTASLHWTNYCMCGYKGVFDFLGEAGKALPEAIGLKIMVDGRVPTGSGLSSSSALTCATAVAVMAAHNLAFTKAEVADFTCKCERHSGTQSGGMDQAISIMGQVGVAKLVDFNPVRASDVKLPKGSAFLIGNCLAVSNKAETAHERYNLRVMECRLASIVLAMELGVAQAEALEFSTLLQVQKLTGNLEESEKAADKLLHDGAYTKVELEEKLGKSLDDLFKDSPASLLVLQHNTKGYKLHDRAMHVYSEAARVHKFSDECAANPSLQRLGELMNASHESCRKFYECSCEELDELVEAFRSCGAIGARLTGAGWGGCAVALVELDMVDSVLSRVKDMFFKTRIDSGRLLEGGISEVLFASLPSSGAAILKGI</sequence>
<dbReference type="PRINTS" id="PR00959">
    <property type="entry name" value="MEVGALKINASE"/>
</dbReference>
<dbReference type="PROSITE" id="PS00627">
    <property type="entry name" value="GHMP_KINASES_ATP"/>
    <property type="match status" value="1"/>
</dbReference>
<evidence type="ECO:0000256" key="1">
    <source>
        <dbReference type="ARBA" id="ARBA00006566"/>
    </source>
</evidence>
<dbReference type="Gene3D" id="3.30.70.3170">
    <property type="match status" value="1"/>
</dbReference>
<dbReference type="InterPro" id="IPR006204">
    <property type="entry name" value="GHMP_kinase_N_dom"/>
</dbReference>
<dbReference type="GO" id="GO:0005829">
    <property type="term" value="C:cytosol"/>
    <property type="evidence" value="ECO:0007669"/>
    <property type="project" value="TreeGrafter"/>
</dbReference>
<dbReference type="PANTHER" id="PTHR10457">
    <property type="entry name" value="MEVALONATE KINASE/GALACTOKINASE"/>
    <property type="match status" value="1"/>
</dbReference>
<dbReference type="InterPro" id="IPR020568">
    <property type="entry name" value="Ribosomal_Su5_D2-typ_SF"/>
</dbReference>
<evidence type="ECO:0000256" key="3">
    <source>
        <dbReference type="ARBA" id="ARBA00022741"/>
    </source>
</evidence>
<evidence type="ECO:0000256" key="4">
    <source>
        <dbReference type="ARBA" id="ARBA00022777"/>
    </source>
</evidence>
<dbReference type="InterPro" id="IPR006206">
    <property type="entry name" value="Mevalonate/galactokinase"/>
</dbReference>
<keyword evidence="5" id="KW-0067">ATP-binding</keyword>
<feature type="domain" description="Galactokinase N-terminal" evidence="8">
    <location>
        <begin position="31"/>
        <end position="78"/>
    </location>
</feature>
<feature type="domain" description="GHMP kinase C-terminal" evidence="7">
    <location>
        <begin position="372"/>
        <end position="446"/>
    </location>
</feature>
<dbReference type="InterPro" id="IPR019539">
    <property type="entry name" value="GalKase_N"/>
</dbReference>
<accession>A0A6U2CY96</accession>
<dbReference type="EMBL" id="HBEV01009789">
    <property type="protein sequence ID" value="CAD8590093.1"/>
    <property type="molecule type" value="Transcribed_RNA"/>
</dbReference>
<dbReference type="NCBIfam" id="TIGR00131">
    <property type="entry name" value="gal_kin"/>
    <property type="match status" value="1"/>
</dbReference>
<dbReference type="Pfam" id="PF00288">
    <property type="entry name" value="GHMP_kinases_N"/>
    <property type="match status" value="1"/>
</dbReference>
<evidence type="ECO:0000259" key="8">
    <source>
        <dbReference type="Pfam" id="PF10509"/>
    </source>
</evidence>
<evidence type="ECO:0000259" key="6">
    <source>
        <dbReference type="Pfam" id="PF00288"/>
    </source>
</evidence>
<evidence type="ECO:0000259" key="7">
    <source>
        <dbReference type="Pfam" id="PF08544"/>
    </source>
</evidence>
<organism evidence="9">
    <name type="scientific">Micromonas pusilla</name>
    <name type="common">Picoplanktonic green alga</name>
    <name type="synonym">Chromulina pusilla</name>
    <dbReference type="NCBI Taxonomy" id="38833"/>
    <lineage>
        <taxon>Eukaryota</taxon>
        <taxon>Viridiplantae</taxon>
        <taxon>Chlorophyta</taxon>
        <taxon>Mamiellophyceae</taxon>
        <taxon>Mamiellales</taxon>
        <taxon>Mamiellaceae</taxon>
        <taxon>Micromonas</taxon>
    </lineage>
</organism>
<dbReference type="SUPFAM" id="SSF54211">
    <property type="entry name" value="Ribosomal protein S5 domain 2-like"/>
    <property type="match status" value="1"/>
</dbReference>